<sequence>MTVYPQIRTSADLLKSTIRLEELIPFLHQQKAKSCAIVNTKLYGLLPFWFEMKRAGIHPVIGLTIQLEWTEEQSLPLVLYAKTNEGYQNLLKISSSIAIRTEQTIPLRWLLAYGKGIAFMIPALDLQGRWLQQTAEKTMLEIKNAYSNELYVGISRGSNEAPSERQAIEFAVKNGLPIVATHESLFMKEEDFFSYEVAKAIETGVKLNEAAKSNKEQSYVLTAEQWQGKFHDEPQWLIQMENLLMSCQVQLTTNDVYMPKFPLQEGDTAESILQQQVVAGLQRRLKMDSLPTRYLERINYELNVIQSMGYSDYFLIVADFMRFAREEQILTGPGRGSSASSLVAYALEITQVDPLQYDLLFERFLNPERITLPDIDIDFLDTRRHEVIQYVARKYGKQYVAQIITFGTLSAKAVARDVARMFNFESETLEMISKLIPNKPGITLQEAYSKSENLRTWIAAEPIRQKWFQTSLRLEGLPRNASTHAAGVVLSPIPLVDIVPIEDGHDGIYLTQWPMLEVEQTGLLKIDFLGLRNLTILEQIRKSIQFTHDIRLDFNQIPLNDQKTFELLQHGDTAGIFQLESEGMRNALREIKPTHFLDIVAVNALYRPGPMEFIPLYARRKHKKEQVMMPHPDLTPILEETHGVIIYQEQIMRIANVMAGFSFGQADLLRRAVSKKKRDVLEQQRASFVQGALEKGYTEQVAEEVYALIVRFADYGFPKSHAVAYSIISYHMAYLKANYPVNFYAALLTNATGNSEKLAQILMEAKARGIEILPPSINRSMRHFKVEAGKIRFSFSAIKGVPQPFLQKLLTAREERQKPFESIFDLAVTMTTANFTRKIIEPLIKAGALDEFGKDRATLLATIEGAQKQADFVRPGGDDLFEGALLAFGKPKYSETSPIPEKIKLQYEKEVLGFYLSDHPIVKVRKHFPEVTATVQTLSQLKDNTYVKMIGQVQEIRQLRTKRGELMAFVQLEDEYGAVSLTLFPKEYEKVVGKLQEDTLLYIEGFFEHRFNKSQIKIKDIIIK</sequence>
<dbReference type="NCBIfam" id="TIGR00594">
    <property type="entry name" value="polc"/>
    <property type="match status" value="1"/>
</dbReference>
<keyword evidence="4 15" id="KW-0808">Transferase</keyword>
<dbReference type="Gene3D" id="1.10.10.1600">
    <property type="entry name" value="Bacterial DNA polymerase III alpha subunit, thumb domain"/>
    <property type="match status" value="1"/>
</dbReference>
<dbReference type="Pfam" id="PF14579">
    <property type="entry name" value="HHH_6"/>
    <property type="match status" value="1"/>
</dbReference>
<dbReference type="Gene3D" id="3.20.20.140">
    <property type="entry name" value="Metal-dependent hydrolases"/>
    <property type="match status" value="1"/>
</dbReference>
<dbReference type="InterPro" id="IPR011708">
    <property type="entry name" value="DNA_pol3_alpha_NTPase_dom"/>
</dbReference>
<evidence type="ECO:0000256" key="3">
    <source>
        <dbReference type="ARBA" id="ARBA00012417"/>
    </source>
</evidence>
<comment type="function">
    <text evidence="8">DNA polymerase III is a complex, multichain enzyme responsible for most of the replicative synthesis in bacteria. This DNA polymerase also exhibits 3' to 5' exonuclease activity. The alpha chain is the DNA polymerase.</text>
</comment>
<dbReference type="InterPro" id="IPR004013">
    <property type="entry name" value="PHP_dom"/>
</dbReference>
<feature type="domain" description="DNA polymerase helix-hairpin-helix motif" evidence="13">
    <location>
        <begin position="769"/>
        <end position="859"/>
    </location>
</feature>
<evidence type="ECO:0000259" key="13">
    <source>
        <dbReference type="Pfam" id="PF14579"/>
    </source>
</evidence>
<dbReference type="InterPro" id="IPR004805">
    <property type="entry name" value="DnaE2/DnaE/PolC"/>
</dbReference>
<dbReference type="CDD" id="cd04485">
    <property type="entry name" value="DnaE_OBF"/>
    <property type="match status" value="1"/>
</dbReference>
<evidence type="ECO:0000259" key="11">
    <source>
        <dbReference type="Pfam" id="PF02811"/>
    </source>
</evidence>
<proteinExistence type="inferred from homology"/>
<dbReference type="InterPro" id="IPR041931">
    <property type="entry name" value="DNA_pol3_alpha_thumb_dom"/>
</dbReference>
<dbReference type="InterPro" id="IPR029460">
    <property type="entry name" value="DNAPol_HHH"/>
</dbReference>
<dbReference type="PANTHER" id="PTHR32294">
    <property type="entry name" value="DNA POLYMERASE III SUBUNIT ALPHA"/>
    <property type="match status" value="1"/>
</dbReference>
<comment type="subcellular location">
    <subcellularLocation>
        <location evidence="1">Cytoplasm</location>
    </subcellularLocation>
</comment>
<evidence type="ECO:0000256" key="8">
    <source>
        <dbReference type="ARBA" id="ARBA00025611"/>
    </source>
</evidence>
<comment type="similarity">
    <text evidence="2">Belongs to the DNA polymerase type-C family. DnaE subfamily.</text>
</comment>
<comment type="catalytic activity">
    <reaction evidence="9">
        <text>DNA(n) + a 2'-deoxyribonucleoside 5'-triphosphate = DNA(n+1) + diphosphate</text>
        <dbReference type="Rhea" id="RHEA:22508"/>
        <dbReference type="Rhea" id="RHEA-COMP:17339"/>
        <dbReference type="Rhea" id="RHEA-COMP:17340"/>
        <dbReference type="ChEBI" id="CHEBI:33019"/>
        <dbReference type="ChEBI" id="CHEBI:61560"/>
        <dbReference type="ChEBI" id="CHEBI:173112"/>
        <dbReference type="EC" id="2.7.7.7"/>
    </reaction>
</comment>
<dbReference type="Pfam" id="PF02811">
    <property type="entry name" value="PHP"/>
    <property type="match status" value="1"/>
</dbReference>
<dbReference type="Gene3D" id="1.10.150.870">
    <property type="match status" value="1"/>
</dbReference>
<dbReference type="SUPFAM" id="SSF50249">
    <property type="entry name" value="Nucleic acid-binding proteins"/>
    <property type="match status" value="1"/>
</dbReference>
<evidence type="ECO:0000256" key="6">
    <source>
        <dbReference type="ARBA" id="ARBA00022705"/>
    </source>
</evidence>
<dbReference type="InterPro" id="IPR040982">
    <property type="entry name" value="DNA_pol3_finger"/>
</dbReference>
<evidence type="ECO:0000313" key="16">
    <source>
        <dbReference type="Proteomes" id="UP000619101"/>
    </source>
</evidence>
<evidence type="ECO:0000256" key="2">
    <source>
        <dbReference type="ARBA" id="ARBA00009496"/>
    </source>
</evidence>
<evidence type="ECO:0000259" key="10">
    <source>
        <dbReference type="Pfam" id="PF01336"/>
    </source>
</evidence>
<dbReference type="Pfam" id="PF07733">
    <property type="entry name" value="DNA_pol3_alpha"/>
    <property type="match status" value="1"/>
</dbReference>
<dbReference type="Gene3D" id="2.40.50.140">
    <property type="entry name" value="Nucleic acid-binding proteins"/>
    <property type="match status" value="1"/>
</dbReference>
<dbReference type="Pfam" id="PF01336">
    <property type="entry name" value="tRNA_anti-codon"/>
    <property type="match status" value="1"/>
</dbReference>
<dbReference type="PANTHER" id="PTHR32294:SF0">
    <property type="entry name" value="DNA POLYMERASE III SUBUNIT ALPHA"/>
    <property type="match status" value="1"/>
</dbReference>
<dbReference type="NCBIfam" id="NF004226">
    <property type="entry name" value="PRK05673.1"/>
    <property type="match status" value="1"/>
</dbReference>
<keyword evidence="7" id="KW-0239">DNA-directed DNA polymerase</keyword>
<evidence type="ECO:0000259" key="12">
    <source>
        <dbReference type="Pfam" id="PF07733"/>
    </source>
</evidence>
<evidence type="ECO:0000256" key="4">
    <source>
        <dbReference type="ARBA" id="ARBA00022679"/>
    </source>
</evidence>
<gene>
    <name evidence="15" type="primary">dnaE</name>
    <name evidence="15" type="ORF">H9635_12140</name>
</gene>
<evidence type="ECO:0000256" key="5">
    <source>
        <dbReference type="ARBA" id="ARBA00022695"/>
    </source>
</evidence>
<dbReference type="GO" id="GO:0003887">
    <property type="term" value="F:DNA-directed DNA polymerase activity"/>
    <property type="evidence" value="ECO:0007669"/>
    <property type="project" value="UniProtKB-EC"/>
</dbReference>
<dbReference type="Proteomes" id="UP000619101">
    <property type="component" value="Unassembled WGS sequence"/>
</dbReference>
<evidence type="ECO:0000313" key="15">
    <source>
        <dbReference type="EMBL" id="MBD8037494.1"/>
    </source>
</evidence>
<accession>A0ABR8Y097</accession>
<keyword evidence="5 15" id="KW-0548">Nucleotidyltransferase</keyword>
<keyword evidence="16" id="KW-1185">Reference proteome</keyword>
<evidence type="ECO:0000259" key="14">
    <source>
        <dbReference type="Pfam" id="PF17657"/>
    </source>
</evidence>
<dbReference type="RefSeq" id="WP_191700572.1">
    <property type="nucleotide sequence ID" value="NZ_JACSPZ010000005.1"/>
</dbReference>
<feature type="domain" description="OB" evidence="10">
    <location>
        <begin position="947"/>
        <end position="1022"/>
    </location>
</feature>
<feature type="domain" description="DNA polymerase III alpha subunit finger" evidence="14">
    <location>
        <begin position="533"/>
        <end position="696"/>
    </location>
</feature>
<organism evidence="15 16">
    <name type="scientific">Solibacillus faecavium</name>
    <dbReference type="NCBI Taxonomy" id="2762221"/>
    <lineage>
        <taxon>Bacteria</taxon>
        <taxon>Bacillati</taxon>
        <taxon>Bacillota</taxon>
        <taxon>Bacilli</taxon>
        <taxon>Bacillales</taxon>
        <taxon>Caryophanaceae</taxon>
        <taxon>Solibacillus</taxon>
    </lineage>
</organism>
<dbReference type="InterPro" id="IPR004365">
    <property type="entry name" value="NA-bd_OB_tRNA"/>
</dbReference>
<evidence type="ECO:0000256" key="1">
    <source>
        <dbReference type="ARBA" id="ARBA00004496"/>
    </source>
</evidence>
<name>A0ABR8Y097_9BACL</name>
<keyword evidence="6" id="KW-0235">DNA replication</keyword>
<dbReference type="Pfam" id="PF17657">
    <property type="entry name" value="DNA_pol3_finger"/>
    <property type="match status" value="1"/>
</dbReference>
<evidence type="ECO:0000256" key="7">
    <source>
        <dbReference type="ARBA" id="ARBA00022932"/>
    </source>
</evidence>
<feature type="domain" description="PHP" evidence="11">
    <location>
        <begin position="8"/>
        <end position="129"/>
    </location>
</feature>
<dbReference type="InterPro" id="IPR012340">
    <property type="entry name" value="NA-bd_OB-fold"/>
</dbReference>
<protein>
    <recommendedName>
        <fullName evidence="3">DNA-directed DNA polymerase</fullName>
        <ecNumber evidence="3">2.7.7.7</ecNumber>
    </recommendedName>
</protein>
<comment type="caution">
    <text evidence="15">The sequence shown here is derived from an EMBL/GenBank/DDBJ whole genome shotgun (WGS) entry which is preliminary data.</text>
</comment>
<dbReference type="EC" id="2.7.7.7" evidence="3"/>
<feature type="domain" description="Bacterial DNA polymerase III alpha subunit NTPase" evidence="12">
    <location>
        <begin position="272"/>
        <end position="530"/>
    </location>
</feature>
<reference evidence="15 16" key="1">
    <citation type="submission" date="2020-08" db="EMBL/GenBank/DDBJ databases">
        <title>A Genomic Blueprint of the Chicken Gut Microbiome.</title>
        <authorList>
            <person name="Gilroy R."/>
            <person name="Ravi A."/>
            <person name="Getino M."/>
            <person name="Pursley I."/>
            <person name="Horton D.L."/>
            <person name="Alikhan N.-F."/>
            <person name="Baker D."/>
            <person name="Gharbi K."/>
            <person name="Hall N."/>
            <person name="Watson M."/>
            <person name="Adriaenssens E.M."/>
            <person name="Foster-Nyarko E."/>
            <person name="Jarju S."/>
            <person name="Secka A."/>
            <person name="Antonio M."/>
            <person name="Oren A."/>
            <person name="Chaudhuri R."/>
            <person name="La Ragione R.M."/>
            <person name="Hildebrand F."/>
            <person name="Pallen M.J."/>
        </authorList>
    </citation>
    <scope>NUCLEOTIDE SEQUENCE [LARGE SCALE GENOMIC DNA]</scope>
    <source>
        <strain evidence="15 16">A46</strain>
    </source>
</reference>
<evidence type="ECO:0000256" key="9">
    <source>
        <dbReference type="ARBA" id="ARBA00049244"/>
    </source>
</evidence>
<dbReference type="EMBL" id="JACSPZ010000005">
    <property type="protein sequence ID" value="MBD8037494.1"/>
    <property type="molecule type" value="Genomic_DNA"/>
</dbReference>